<gene>
    <name evidence="2" type="ORF">AADC60_03065</name>
</gene>
<name>A0ABZ2ZJ32_9BACI</name>
<dbReference type="EMBL" id="CP151651">
    <property type="protein sequence ID" value="WZP08135.1"/>
    <property type="molecule type" value="Genomic_DNA"/>
</dbReference>
<dbReference type="RefSeq" id="WP_342025907.1">
    <property type="nucleotide sequence ID" value="NZ_CP151651.1"/>
</dbReference>
<accession>A0ABZ2ZJ32</accession>
<sequence>MGILKTQKDKSGVSLKKFLYGIGLFIFGGLALTNVTAPLPLKESTKEFLLFIFGCVLIYYFLVSVYFIGGLWRKVFYAILILLCGFSILMVFYLITHSIPH</sequence>
<organism evidence="2 3">
    <name type="scientific">Cytobacillus pseudoceanisediminis</name>
    <dbReference type="NCBI Taxonomy" id="3051614"/>
    <lineage>
        <taxon>Bacteria</taxon>
        <taxon>Bacillati</taxon>
        <taxon>Bacillota</taxon>
        <taxon>Bacilli</taxon>
        <taxon>Bacillales</taxon>
        <taxon>Bacillaceae</taxon>
        <taxon>Cytobacillus</taxon>
    </lineage>
</organism>
<evidence type="ECO:0000256" key="1">
    <source>
        <dbReference type="SAM" id="Phobius"/>
    </source>
</evidence>
<keyword evidence="3" id="KW-1185">Reference proteome</keyword>
<evidence type="ECO:0000313" key="2">
    <source>
        <dbReference type="EMBL" id="WZP08135.1"/>
    </source>
</evidence>
<evidence type="ECO:0000313" key="3">
    <source>
        <dbReference type="Proteomes" id="UP001472074"/>
    </source>
</evidence>
<keyword evidence="1" id="KW-0812">Transmembrane</keyword>
<feature type="transmembrane region" description="Helical" evidence="1">
    <location>
        <begin position="18"/>
        <end position="36"/>
    </location>
</feature>
<feature type="transmembrane region" description="Helical" evidence="1">
    <location>
        <begin position="48"/>
        <end position="69"/>
    </location>
</feature>
<proteinExistence type="predicted"/>
<reference evidence="2 3" key="1">
    <citation type="submission" date="2024-04" db="EMBL/GenBank/DDBJ databases">
        <title>Screening of coral probiotics and analysis of their probiotic properties.</title>
        <authorList>
            <person name="Wang S."/>
        </authorList>
    </citation>
    <scope>NUCLEOTIDE SEQUENCE [LARGE SCALE GENOMIC DNA]</scope>
    <source>
        <strain evidence="2 3">GXU-Z9</strain>
    </source>
</reference>
<feature type="transmembrane region" description="Helical" evidence="1">
    <location>
        <begin position="75"/>
        <end position="95"/>
    </location>
</feature>
<protein>
    <submittedName>
        <fullName evidence="2">Uncharacterized protein</fullName>
    </submittedName>
</protein>
<keyword evidence="1" id="KW-0472">Membrane</keyword>
<dbReference type="Proteomes" id="UP001472074">
    <property type="component" value="Chromosome"/>
</dbReference>
<keyword evidence="1" id="KW-1133">Transmembrane helix</keyword>